<evidence type="ECO:0000259" key="2">
    <source>
        <dbReference type="PROSITE" id="PS50181"/>
    </source>
</evidence>
<dbReference type="InterPro" id="IPR036047">
    <property type="entry name" value="F-box-like_dom_sf"/>
</dbReference>
<dbReference type="InterPro" id="IPR001810">
    <property type="entry name" value="F-box_dom"/>
</dbReference>
<sequence length="453" mass="51979">METTDTVAAPAALPHDVLEDILGRLPARSLAASRRVCKVWRDLVDDRRLLLRHLLPHSVRGLFVTYIDHYRTHFLARPAVDGGPRIRIDAKFSFIAREKPFHWHNILDHCNGLVLDSGDHFGGSGMYVCNPTTRWWARLPPAPHYNHWRPEQRTFLVFDPAGSPAQWEVLMAPPEPHKETAKADMEPEKRMMEWPPAMWRWSALSSTAMEWEEKVFVREGEAAGTVADLLMHSLDDQYEPRWRYGTYCQGALYMHCRGEYISRLCLSTNKYRVIKSPIDLAECQEGAVSSIGRSGNGVCFAALDNMAQLRVWTLNESGDETEWLLKHDSVVITKYEQWRCDGPWTLDPTRYYDSETEDDEEVSQEDNRDWNSDDDANIIDDTADENDCFRTSVNCFLGFHPYKEVIFLRDVGNSAVAYHLNSTKVQYLGELHPGGYNRGLFDSFVYTPCLIGV</sequence>
<proteinExistence type="predicted"/>
<keyword evidence="4" id="KW-1185">Reference proteome</keyword>
<feature type="domain" description="F-box" evidence="2">
    <location>
        <begin position="7"/>
        <end position="54"/>
    </location>
</feature>
<accession>A0A4U6TKI0</accession>
<evidence type="ECO:0000313" key="4">
    <source>
        <dbReference type="Proteomes" id="UP000298652"/>
    </source>
</evidence>
<evidence type="ECO:0000256" key="1">
    <source>
        <dbReference type="SAM" id="MobiDB-lite"/>
    </source>
</evidence>
<protein>
    <recommendedName>
        <fullName evidence="2">F-box domain-containing protein</fullName>
    </recommendedName>
</protein>
<dbReference type="PROSITE" id="PS50181">
    <property type="entry name" value="FBOX"/>
    <property type="match status" value="1"/>
</dbReference>
<dbReference type="SMART" id="SM00256">
    <property type="entry name" value="FBOX"/>
    <property type="match status" value="1"/>
</dbReference>
<dbReference type="Gramene" id="TKW02252">
    <property type="protein sequence ID" value="TKW02252"/>
    <property type="gene ID" value="SEVIR_8G234100v2"/>
</dbReference>
<dbReference type="SUPFAM" id="SSF81383">
    <property type="entry name" value="F-box domain"/>
    <property type="match status" value="1"/>
</dbReference>
<dbReference type="AlphaFoldDB" id="A0A4U6TKI0"/>
<dbReference type="PANTHER" id="PTHR34591:SF43">
    <property type="entry name" value="F-BOX DOMAIN-CONTAINING PROTEIN"/>
    <property type="match status" value="1"/>
</dbReference>
<dbReference type="PANTHER" id="PTHR34591">
    <property type="entry name" value="OS03G0653100 PROTEIN-RELATED"/>
    <property type="match status" value="1"/>
</dbReference>
<feature type="region of interest" description="Disordered" evidence="1">
    <location>
        <begin position="351"/>
        <end position="374"/>
    </location>
</feature>
<dbReference type="Pfam" id="PF12937">
    <property type="entry name" value="F-box-like"/>
    <property type="match status" value="1"/>
</dbReference>
<dbReference type="Proteomes" id="UP000298652">
    <property type="component" value="Chromosome 8"/>
</dbReference>
<name>A0A4U6TKI0_SETVI</name>
<gene>
    <name evidence="3" type="ORF">SEVIR_8G234100v2</name>
</gene>
<dbReference type="OMA" id="RPGHCPL"/>
<dbReference type="Gene3D" id="1.20.1280.50">
    <property type="match status" value="1"/>
</dbReference>
<evidence type="ECO:0000313" key="3">
    <source>
        <dbReference type="EMBL" id="TKW02252.1"/>
    </source>
</evidence>
<dbReference type="EMBL" id="CM016559">
    <property type="protein sequence ID" value="TKW02252.1"/>
    <property type="molecule type" value="Genomic_DNA"/>
</dbReference>
<feature type="compositionally biased region" description="Acidic residues" evidence="1">
    <location>
        <begin position="354"/>
        <end position="364"/>
    </location>
</feature>
<organism evidence="3 4">
    <name type="scientific">Setaria viridis</name>
    <name type="common">Green bristlegrass</name>
    <name type="synonym">Setaria italica subsp. viridis</name>
    <dbReference type="NCBI Taxonomy" id="4556"/>
    <lineage>
        <taxon>Eukaryota</taxon>
        <taxon>Viridiplantae</taxon>
        <taxon>Streptophyta</taxon>
        <taxon>Embryophyta</taxon>
        <taxon>Tracheophyta</taxon>
        <taxon>Spermatophyta</taxon>
        <taxon>Magnoliopsida</taxon>
        <taxon>Liliopsida</taxon>
        <taxon>Poales</taxon>
        <taxon>Poaceae</taxon>
        <taxon>PACMAD clade</taxon>
        <taxon>Panicoideae</taxon>
        <taxon>Panicodae</taxon>
        <taxon>Paniceae</taxon>
        <taxon>Cenchrinae</taxon>
        <taxon>Setaria</taxon>
    </lineage>
</organism>
<reference evidence="3" key="1">
    <citation type="submission" date="2019-03" db="EMBL/GenBank/DDBJ databases">
        <title>WGS assembly of Setaria viridis.</title>
        <authorList>
            <person name="Huang P."/>
            <person name="Jenkins J."/>
            <person name="Grimwood J."/>
            <person name="Barry K."/>
            <person name="Healey A."/>
            <person name="Mamidi S."/>
            <person name="Sreedasyam A."/>
            <person name="Shu S."/>
            <person name="Feldman M."/>
            <person name="Wu J."/>
            <person name="Yu Y."/>
            <person name="Chen C."/>
            <person name="Johnson J."/>
            <person name="Rokhsar D."/>
            <person name="Baxter I."/>
            <person name="Schmutz J."/>
            <person name="Brutnell T."/>
            <person name="Kellogg E."/>
        </authorList>
    </citation>
    <scope>NUCLEOTIDE SEQUENCE [LARGE SCALE GENOMIC DNA]</scope>
</reference>